<protein>
    <submittedName>
        <fullName evidence="1">Uncharacterized protein</fullName>
    </submittedName>
</protein>
<comment type="caution">
    <text evidence="1">The sequence shown here is derived from an EMBL/GenBank/DDBJ whole genome shotgun (WGS) entry which is preliminary data.</text>
</comment>
<sequence>MGAHSLVTVVNNRRVPVRIVNTTLHEIKIPKNKLIGTLIPSVIAEEPYDEVVWRRIERADMHDLFNLLQIPEPQNSKIRDLIHDFGVAFSTCRTDIGHCEAIKHRISTGRASPLP</sequence>
<reference evidence="1 2" key="1">
    <citation type="journal article" date="2020" name="Cell">
        <title>Large-Scale Comparative Analyses of Tick Genomes Elucidate Their Genetic Diversity and Vector Capacities.</title>
        <authorList>
            <consortium name="Tick Genome and Microbiome Consortium (TIGMIC)"/>
            <person name="Jia N."/>
            <person name="Wang J."/>
            <person name="Shi W."/>
            <person name="Du L."/>
            <person name="Sun Y."/>
            <person name="Zhan W."/>
            <person name="Jiang J.F."/>
            <person name="Wang Q."/>
            <person name="Zhang B."/>
            <person name="Ji P."/>
            <person name="Bell-Sakyi L."/>
            <person name="Cui X.M."/>
            <person name="Yuan T.T."/>
            <person name="Jiang B.G."/>
            <person name="Yang W.F."/>
            <person name="Lam T.T."/>
            <person name="Chang Q.C."/>
            <person name="Ding S.J."/>
            <person name="Wang X.J."/>
            <person name="Zhu J.G."/>
            <person name="Ruan X.D."/>
            <person name="Zhao L."/>
            <person name="Wei J.T."/>
            <person name="Ye R.Z."/>
            <person name="Que T.C."/>
            <person name="Du C.H."/>
            <person name="Zhou Y.H."/>
            <person name="Cheng J.X."/>
            <person name="Dai P.F."/>
            <person name="Guo W.B."/>
            <person name="Han X.H."/>
            <person name="Huang E.J."/>
            <person name="Li L.F."/>
            <person name="Wei W."/>
            <person name="Gao Y.C."/>
            <person name="Liu J.Z."/>
            <person name="Shao H.Z."/>
            <person name="Wang X."/>
            <person name="Wang C.C."/>
            <person name="Yang T.C."/>
            <person name="Huo Q.B."/>
            <person name="Li W."/>
            <person name="Chen H.Y."/>
            <person name="Chen S.E."/>
            <person name="Zhou L.G."/>
            <person name="Ni X.B."/>
            <person name="Tian J.H."/>
            <person name="Sheng Y."/>
            <person name="Liu T."/>
            <person name="Pan Y.S."/>
            <person name="Xia L.Y."/>
            <person name="Li J."/>
            <person name="Zhao F."/>
            <person name="Cao W.C."/>
        </authorList>
    </citation>
    <scope>NUCLEOTIDE SEQUENCE [LARGE SCALE GENOMIC DNA]</scope>
    <source>
        <strain evidence="1">HaeL-2018</strain>
    </source>
</reference>
<dbReference type="AlphaFoldDB" id="A0A9J6G223"/>
<dbReference type="VEuPathDB" id="VectorBase:HLOH_060522"/>
<proteinExistence type="predicted"/>
<accession>A0A9J6G223</accession>
<evidence type="ECO:0000313" key="2">
    <source>
        <dbReference type="Proteomes" id="UP000821853"/>
    </source>
</evidence>
<dbReference type="EMBL" id="JABSTR010000004">
    <property type="protein sequence ID" value="KAH9368528.1"/>
    <property type="molecule type" value="Genomic_DNA"/>
</dbReference>
<dbReference type="Proteomes" id="UP000821853">
    <property type="component" value="Chromosome 2"/>
</dbReference>
<gene>
    <name evidence="1" type="ORF">HPB48_022022</name>
</gene>
<evidence type="ECO:0000313" key="1">
    <source>
        <dbReference type="EMBL" id="KAH9368528.1"/>
    </source>
</evidence>
<name>A0A9J6G223_HAELO</name>
<keyword evidence="2" id="KW-1185">Reference proteome</keyword>
<organism evidence="1 2">
    <name type="scientific">Haemaphysalis longicornis</name>
    <name type="common">Bush tick</name>
    <dbReference type="NCBI Taxonomy" id="44386"/>
    <lineage>
        <taxon>Eukaryota</taxon>
        <taxon>Metazoa</taxon>
        <taxon>Ecdysozoa</taxon>
        <taxon>Arthropoda</taxon>
        <taxon>Chelicerata</taxon>
        <taxon>Arachnida</taxon>
        <taxon>Acari</taxon>
        <taxon>Parasitiformes</taxon>
        <taxon>Ixodida</taxon>
        <taxon>Ixodoidea</taxon>
        <taxon>Ixodidae</taxon>
        <taxon>Haemaphysalinae</taxon>
        <taxon>Haemaphysalis</taxon>
    </lineage>
</organism>